<reference evidence="3 4" key="1">
    <citation type="submission" date="2019-10" db="EMBL/GenBank/DDBJ databases">
        <title>Draft Genome Assembly of Rhodococcus zopfii DSM44189.</title>
        <authorList>
            <person name="Sutton J.M."/>
            <person name="Akob D.M."/>
            <person name="Bushman T.J."/>
        </authorList>
    </citation>
    <scope>NUCLEOTIDE SEQUENCE [LARGE SCALE GENOMIC DNA]</scope>
    <source>
        <strain evidence="3 4">DSM 44189</strain>
    </source>
</reference>
<proteinExistence type="predicted"/>
<name>A0ABU3WTM5_9NOCA</name>
<keyword evidence="4" id="KW-1185">Reference proteome</keyword>
<keyword evidence="2" id="KW-1133">Transmembrane helix</keyword>
<accession>A0ABU3WTM5</accession>
<keyword evidence="2" id="KW-0472">Membrane</keyword>
<evidence type="ECO:0000313" key="3">
    <source>
        <dbReference type="EMBL" id="MDV2477371.1"/>
    </source>
</evidence>
<keyword evidence="2" id="KW-0812">Transmembrane</keyword>
<dbReference type="Proteomes" id="UP001275440">
    <property type="component" value="Unassembled WGS sequence"/>
</dbReference>
<sequence length="203" mass="21025">MPNFSLGAARIRYFGLVAALIFAIIIAIAITTGAFVLSFSVLRDLAIQGSMPPKWAWIFPAIVDGAILGSTVSAVLLSKISGSDDGKGFFVMLLVAVVSISVIGNAYHAYKASKEAARKVAAGIDPGFIPLDPRAAAVIAVVAPVLVLAFTHGMGILIKAIGNALSRLPGGGERGHPSARTSTPATVSAAQRIQRPPPARMLR</sequence>
<comment type="caution">
    <text evidence="3">The sequence shown here is derived from an EMBL/GenBank/DDBJ whole genome shotgun (WGS) entry which is preliminary data.</text>
</comment>
<evidence type="ECO:0000313" key="4">
    <source>
        <dbReference type="Proteomes" id="UP001275440"/>
    </source>
</evidence>
<feature type="compositionally biased region" description="Polar residues" evidence="1">
    <location>
        <begin position="179"/>
        <end position="191"/>
    </location>
</feature>
<protein>
    <submittedName>
        <fullName evidence="3">DUF2637 domain-containing protein</fullName>
    </submittedName>
</protein>
<dbReference type="EMBL" id="WBMO01000003">
    <property type="protein sequence ID" value="MDV2477371.1"/>
    <property type="molecule type" value="Genomic_DNA"/>
</dbReference>
<dbReference type="Pfam" id="PF10935">
    <property type="entry name" value="DUF2637"/>
    <property type="match status" value="1"/>
</dbReference>
<organism evidence="3 4">
    <name type="scientific">Rhodococcus zopfii</name>
    <dbReference type="NCBI Taxonomy" id="43772"/>
    <lineage>
        <taxon>Bacteria</taxon>
        <taxon>Bacillati</taxon>
        <taxon>Actinomycetota</taxon>
        <taxon>Actinomycetes</taxon>
        <taxon>Mycobacteriales</taxon>
        <taxon>Nocardiaceae</taxon>
        <taxon>Rhodococcus</taxon>
    </lineage>
</organism>
<gene>
    <name evidence="3" type="ORF">F8M49_21950</name>
</gene>
<feature type="transmembrane region" description="Helical" evidence="2">
    <location>
        <begin position="57"/>
        <end position="77"/>
    </location>
</feature>
<feature type="region of interest" description="Disordered" evidence="1">
    <location>
        <begin position="169"/>
        <end position="203"/>
    </location>
</feature>
<dbReference type="InterPro" id="IPR021235">
    <property type="entry name" value="DUF2637"/>
</dbReference>
<feature type="transmembrane region" description="Helical" evidence="2">
    <location>
        <begin position="89"/>
        <end position="110"/>
    </location>
</feature>
<evidence type="ECO:0000256" key="2">
    <source>
        <dbReference type="SAM" id="Phobius"/>
    </source>
</evidence>
<feature type="transmembrane region" description="Helical" evidence="2">
    <location>
        <begin position="12"/>
        <end position="37"/>
    </location>
</feature>
<feature type="transmembrane region" description="Helical" evidence="2">
    <location>
        <begin position="135"/>
        <end position="158"/>
    </location>
</feature>
<evidence type="ECO:0000256" key="1">
    <source>
        <dbReference type="SAM" id="MobiDB-lite"/>
    </source>
</evidence>